<evidence type="ECO:0000256" key="10">
    <source>
        <dbReference type="SAM" id="Phobius"/>
    </source>
</evidence>
<keyword evidence="3" id="KW-1003">Cell membrane</keyword>
<evidence type="ECO:0000256" key="8">
    <source>
        <dbReference type="ARBA" id="ARBA00035655"/>
    </source>
</evidence>
<dbReference type="Pfam" id="PF04143">
    <property type="entry name" value="Sulf_transp"/>
    <property type="match status" value="1"/>
</dbReference>
<reference evidence="11 12" key="1">
    <citation type="submission" date="2013-03" db="EMBL/GenBank/DDBJ databases">
        <title>Salinisphaera hydrothermalis C41B8 Genome Sequencing.</title>
        <authorList>
            <person name="Li C."/>
            <person name="Lai Q."/>
            <person name="Shao Z."/>
        </authorList>
    </citation>
    <scope>NUCLEOTIDE SEQUENCE [LARGE SCALE GENOMIC DNA]</scope>
    <source>
        <strain evidence="11 12">C41B8</strain>
    </source>
</reference>
<dbReference type="STRING" id="1304275.C41B8_12765"/>
<accession>A0A084IJE5</accession>
<comment type="caution">
    <text evidence="11">The sequence shown here is derived from an EMBL/GenBank/DDBJ whole genome shotgun (WGS) entry which is preliminary data.</text>
</comment>
<dbReference type="AlphaFoldDB" id="A0A084IJE5"/>
<dbReference type="InterPro" id="IPR007272">
    <property type="entry name" value="Sulf_transp_TsuA/YedE"/>
</dbReference>
<dbReference type="GO" id="GO:0005886">
    <property type="term" value="C:plasma membrane"/>
    <property type="evidence" value="ECO:0007669"/>
    <property type="project" value="UniProtKB-SubCell"/>
</dbReference>
<feature type="compositionally biased region" description="Basic and acidic residues" evidence="9">
    <location>
        <begin position="1"/>
        <end position="15"/>
    </location>
</feature>
<feature type="transmembrane region" description="Helical" evidence="10">
    <location>
        <begin position="146"/>
        <end position="169"/>
    </location>
</feature>
<keyword evidence="12" id="KW-1185">Reference proteome</keyword>
<keyword evidence="5 10" id="KW-0812">Transmembrane</keyword>
<keyword evidence="6 10" id="KW-1133">Transmembrane helix</keyword>
<feature type="transmembrane region" description="Helical" evidence="10">
    <location>
        <begin position="194"/>
        <end position="217"/>
    </location>
</feature>
<evidence type="ECO:0000256" key="1">
    <source>
        <dbReference type="ARBA" id="ARBA00004429"/>
    </source>
</evidence>
<gene>
    <name evidence="11" type="ORF">C41B8_12765</name>
</gene>
<feature type="transmembrane region" description="Helical" evidence="10">
    <location>
        <begin position="116"/>
        <end position="134"/>
    </location>
</feature>
<keyword evidence="4" id="KW-0997">Cell inner membrane</keyword>
<evidence type="ECO:0000313" key="11">
    <source>
        <dbReference type="EMBL" id="KEZ76829.1"/>
    </source>
</evidence>
<evidence type="ECO:0000256" key="7">
    <source>
        <dbReference type="ARBA" id="ARBA00023136"/>
    </source>
</evidence>
<evidence type="ECO:0000256" key="6">
    <source>
        <dbReference type="ARBA" id="ARBA00022989"/>
    </source>
</evidence>
<evidence type="ECO:0000313" key="12">
    <source>
        <dbReference type="Proteomes" id="UP000028302"/>
    </source>
</evidence>
<feature type="transmembrane region" description="Helical" evidence="10">
    <location>
        <begin position="49"/>
        <end position="68"/>
    </location>
</feature>
<comment type="similarity">
    <text evidence="8">Belongs to the TsuA/YedE (TC 9.B.102) family.</text>
</comment>
<feature type="transmembrane region" description="Helical" evidence="10">
    <location>
        <begin position="347"/>
        <end position="369"/>
    </location>
</feature>
<feature type="transmembrane region" description="Helical" evidence="10">
    <location>
        <begin position="21"/>
        <end position="43"/>
    </location>
</feature>
<dbReference type="PANTHER" id="PTHR30574:SF1">
    <property type="entry name" value="SULPHUR TRANSPORT DOMAIN-CONTAINING PROTEIN"/>
    <property type="match status" value="1"/>
</dbReference>
<feature type="transmembrane region" description="Helical" evidence="10">
    <location>
        <begin position="243"/>
        <end position="262"/>
    </location>
</feature>
<dbReference type="eggNOG" id="COG2391">
    <property type="taxonomic scope" value="Bacteria"/>
</dbReference>
<dbReference type="PATRIC" id="fig|1304275.5.peg.2604"/>
<feature type="region of interest" description="Disordered" evidence="9">
    <location>
        <begin position="1"/>
        <end position="21"/>
    </location>
</feature>
<evidence type="ECO:0000256" key="3">
    <source>
        <dbReference type="ARBA" id="ARBA00022475"/>
    </source>
</evidence>
<protein>
    <submittedName>
        <fullName evidence="11">Uncharacterized protein</fullName>
    </submittedName>
</protein>
<organism evidence="11 12">
    <name type="scientific">Salinisphaera hydrothermalis (strain C41B8)</name>
    <dbReference type="NCBI Taxonomy" id="1304275"/>
    <lineage>
        <taxon>Bacteria</taxon>
        <taxon>Pseudomonadati</taxon>
        <taxon>Pseudomonadota</taxon>
        <taxon>Gammaproteobacteria</taxon>
        <taxon>Salinisphaerales</taxon>
        <taxon>Salinisphaeraceae</taxon>
        <taxon>Salinisphaera</taxon>
    </lineage>
</organism>
<sequence>MSDIRNPERPARAIERPPAPRPGTTAIAGGISVVLLLILFAGYGVAQGILYIVALGLGIALYHARFGFTSAFRQLMAVGQGETLRAHMLMLAVASLLFAPLMALGTTAFGGPLSGYVFPVGLSVAFGGFIFCIGMQLGGACASGSLYTVGSGQTSILITLFGFIVGSVWGAHDFGFWLQPAFVWGKLSLADTRWGYTGAVIFQFIIIGAIVAATWLVERRLNPPPRVGPPSEHGIKRVLRGTWPLWAGALALAVLNAATLWLSGKPWGITSAFALWGSQALSALGVDVGSWYYWSGPHAGGLHTPIFADRTSVMDIGIIFGAMAASAWGGTFKIATDLPWRIIVARLIGGILMGYGARIAFGCNIGAYFGGIASFSLHGWLWGAVGLLGTVVGLKLRPLFGMGVPKLSDSSC</sequence>
<dbReference type="PANTHER" id="PTHR30574">
    <property type="entry name" value="INNER MEMBRANE PROTEIN YEDE"/>
    <property type="match status" value="1"/>
</dbReference>
<comment type="subcellular location">
    <subcellularLocation>
        <location evidence="1">Cell inner membrane</location>
        <topology evidence="1">Multi-pass membrane protein</topology>
    </subcellularLocation>
</comment>
<keyword evidence="7 10" id="KW-0472">Membrane</keyword>
<evidence type="ECO:0000256" key="4">
    <source>
        <dbReference type="ARBA" id="ARBA00022519"/>
    </source>
</evidence>
<dbReference type="OrthoDB" id="9794165at2"/>
<evidence type="ECO:0000256" key="2">
    <source>
        <dbReference type="ARBA" id="ARBA00022448"/>
    </source>
</evidence>
<dbReference type="RefSeq" id="WP_037338874.1">
    <property type="nucleotide sequence ID" value="NZ_APNK01000021.1"/>
</dbReference>
<evidence type="ECO:0000256" key="5">
    <source>
        <dbReference type="ARBA" id="ARBA00022692"/>
    </source>
</evidence>
<feature type="transmembrane region" description="Helical" evidence="10">
    <location>
        <begin position="89"/>
        <end position="110"/>
    </location>
</feature>
<name>A0A084IJE5_SALHC</name>
<keyword evidence="2" id="KW-0813">Transport</keyword>
<feature type="transmembrane region" description="Helical" evidence="10">
    <location>
        <begin position="316"/>
        <end position="335"/>
    </location>
</feature>
<dbReference type="Proteomes" id="UP000028302">
    <property type="component" value="Unassembled WGS sequence"/>
</dbReference>
<dbReference type="EMBL" id="APNK01000021">
    <property type="protein sequence ID" value="KEZ76829.1"/>
    <property type="molecule type" value="Genomic_DNA"/>
</dbReference>
<feature type="transmembrane region" description="Helical" evidence="10">
    <location>
        <begin position="375"/>
        <end position="396"/>
    </location>
</feature>
<proteinExistence type="inferred from homology"/>
<evidence type="ECO:0000256" key="9">
    <source>
        <dbReference type="SAM" id="MobiDB-lite"/>
    </source>
</evidence>